<dbReference type="Gene3D" id="1.25.40.10">
    <property type="entry name" value="Tetratricopeptide repeat domain"/>
    <property type="match status" value="3"/>
</dbReference>
<evidence type="ECO:0000313" key="5">
    <source>
        <dbReference type="EMBL" id="EFA78207.1"/>
    </source>
</evidence>
<keyword evidence="1" id="KW-0677">Repeat</keyword>
<protein>
    <submittedName>
        <fullName evidence="5">Uncharacterized protein</fullName>
    </submittedName>
</protein>
<keyword evidence="6" id="KW-1185">Reference proteome</keyword>
<dbReference type="SUPFAM" id="SSF48452">
    <property type="entry name" value="TPR-like"/>
    <property type="match status" value="3"/>
</dbReference>
<evidence type="ECO:0000256" key="4">
    <source>
        <dbReference type="SAM" id="MobiDB-lite"/>
    </source>
</evidence>
<keyword evidence="2 3" id="KW-0802">TPR repeat</keyword>
<evidence type="ECO:0000256" key="3">
    <source>
        <dbReference type="PROSITE-ProRule" id="PRU00339"/>
    </source>
</evidence>
<accession>D3BJX7</accession>
<dbReference type="PROSITE" id="PS50293">
    <property type="entry name" value="TPR_REGION"/>
    <property type="match status" value="1"/>
</dbReference>
<dbReference type="GO" id="GO:0051879">
    <property type="term" value="F:Hsp90 protein binding"/>
    <property type="evidence" value="ECO:0007669"/>
    <property type="project" value="TreeGrafter"/>
</dbReference>
<dbReference type="PROSITE" id="PS50005">
    <property type="entry name" value="TPR"/>
    <property type="match status" value="2"/>
</dbReference>
<evidence type="ECO:0000313" key="6">
    <source>
        <dbReference type="Proteomes" id="UP000001396"/>
    </source>
</evidence>
<evidence type="ECO:0000256" key="1">
    <source>
        <dbReference type="ARBA" id="ARBA00022737"/>
    </source>
</evidence>
<dbReference type="SMART" id="SM00028">
    <property type="entry name" value="TPR"/>
    <property type="match status" value="6"/>
</dbReference>
<comment type="caution">
    <text evidence="5">The sequence shown here is derived from an EMBL/GenBank/DDBJ whole genome shotgun (WGS) entry which is preliminary data.</text>
</comment>
<proteinExistence type="predicted"/>
<feature type="repeat" description="TPR" evidence="3">
    <location>
        <begin position="402"/>
        <end position="435"/>
    </location>
</feature>
<feature type="compositionally biased region" description="Polar residues" evidence="4">
    <location>
        <begin position="546"/>
        <end position="555"/>
    </location>
</feature>
<feature type="region of interest" description="Disordered" evidence="4">
    <location>
        <begin position="65"/>
        <end position="105"/>
    </location>
</feature>
<dbReference type="OMA" id="HESSHLN"/>
<dbReference type="InParanoid" id="D3BJX7"/>
<name>D3BJX7_HETP5</name>
<dbReference type="EMBL" id="ADBJ01000038">
    <property type="protein sequence ID" value="EFA78207.1"/>
    <property type="molecule type" value="Genomic_DNA"/>
</dbReference>
<organism evidence="5 6">
    <name type="scientific">Heterostelium pallidum (strain ATCC 26659 / Pp 5 / PN500)</name>
    <name type="common">Cellular slime mold</name>
    <name type="synonym">Polysphondylium pallidum</name>
    <dbReference type="NCBI Taxonomy" id="670386"/>
    <lineage>
        <taxon>Eukaryota</taxon>
        <taxon>Amoebozoa</taxon>
        <taxon>Evosea</taxon>
        <taxon>Eumycetozoa</taxon>
        <taxon>Dictyostelia</taxon>
        <taxon>Acytosteliales</taxon>
        <taxon>Acytosteliaceae</taxon>
        <taxon>Heterostelium</taxon>
    </lineage>
</organism>
<dbReference type="InterPro" id="IPR011990">
    <property type="entry name" value="TPR-like_helical_dom_sf"/>
</dbReference>
<dbReference type="RefSeq" id="XP_020430333.1">
    <property type="nucleotide sequence ID" value="XM_020579658.1"/>
</dbReference>
<feature type="repeat" description="TPR" evidence="3">
    <location>
        <begin position="596"/>
        <end position="629"/>
    </location>
</feature>
<sequence>MAKKSKKKNSSGSSTNVSNNKNNSNSNNNNINGNVTLSNNASTTSTTPPLLSSFEKFINVDSSHFTGNNNSNNNNSNYSSNNSNIYDNNNNNSDMNSNDSNQPSHIQQHIQKQQNSHKINKILGMQLSDNDIAMLETTILKIKTSSQTKNYLKLQQELKPPHETVICSMRLANNEYYNERYTQAVEYYNTAIQLASQHPPFIVSILLNRAITKLRLQEYKKSILDCTLALSIQPNCIKAYICRAYGYFFTKEFKKAFSDHYMAVHIIPPCIPLRKAMRLSHRSRLLWQTVKLETLPPNLRYAQPYKGIQLDWLSDFNILAIEEEPCRMHLLTNFINSQIEKSQKTKEKPTQMPSLIPAGESFYGNLWSEFEEGISFLKLDRYLEAITDCSVSIEKQPSVKGMKAYLRRGAGYSAIGEYSAAEKDFRAALKYEPDSLEVLLGLEKTLKLREQEMRKTIIDNPSNVDLLQTLKLLQVEIEQLATKIAPSKNAEQKSSSSSSSSSSLSSSTSSSPLSTSSSQVVNSNNNNNNNNQNSNNNNSTNLNTSGNKINVNISVPSDKKPRVPFYKPFTSAHMAEKHEMLEYFTNLINKRIGHLPTSYLGRAEVHLQLDLLKNALDDYEKGLEIEPKNIDLLNRYKYVQGLSKSAL</sequence>
<dbReference type="PANTHER" id="PTHR22904">
    <property type="entry name" value="TPR REPEAT CONTAINING PROTEIN"/>
    <property type="match status" value="1"/>
</dbReference>
<feature type="compositionally biased region" description="Low complexity" evidence="4">
    <location>
        <begin position="10"/>
        <end position="47"/>
    </location>
</feature>
<dbReference type="GeneID" id="31364334"/>
<feature type="region of interest" description="Disordered" evidence="4">
    <location>
        <begin position="1"/>
        <end position="47"/>
    </location>
</feature>
<evidence type="ECO:0000256" key="2">
    <source>
        <dbReference type="ARBA" id="ARBA00022803"/>
    </source>
</evidence>
<dbReference type="Proteomes" id="UP000001396">
    <property type="component" value="Unassembled WGS sequence"/>
</dbReference>
<feature type="compositionally biased region" description="Low complexity" evidence="4">
    <location>
        <begin position="68"/>
        <end position="101"/>
    </location>
</feature>
<dbReference type="Pfam" id="PF13181">
    <property type="entry name" value="TPR_8"/>
    <property type="match status" value="2"/>
</dbReference>
<dbReference type="PANTHER" id="PTHR22904:SF519">
    <property type="entry name" value="TPR REPEAT-CONTAINING PROTEIN"/>
    <property type="match status" value="1"/>
</dbReference>
<reference evidence="5 6" key="1">
    <citation type="journal article" date="2011" name="Genome Res.">
        <title>Phylogeny-wide analysis of social amoeba genomes highlights ancient origins for complex intercellular communication.</title>
        <authorList>
            <person name="Heidel A.J."/>
            <person name="Lawal H.M."/>
            <person name="Felder M."/>
            <person name="Schilde C."/>
            <person name="Helps N.R."/>
            <person name="Tunggal B."/>
            <person name="Rivero F."/>
            <person name="John U."/>
            <person name="Schleicher M."/>
            <person name="Eichinger L."/>
            <person name="Platzer M."/>
            <person name="Noegel A.A."/>
            <person name="Schaap P."/>
            <person name="Gloeckner G."/>
        </authorList>
    </citation>
    <scope>NUCLEOTIDE SEQUENCE [LARGE SCALE GENOMIC DNA]</scope>
    <source>
        <strain evidence="6">ATCC 26659 / Pp 5 / PN500</strain>
    </source>
</reference>
<gene>
    <name evidence="5" type="ORF">PPL_08857</name>
</gene>
<feature type="region of interest" description="Disordered" evidence="4">
    <location>
        <begin position="486"/>
        <end position="555"/>
    </location>
</feature>
<dbReference type="AlphaFoldDB" id="D3BJX7"/>
<feature type="compositionally biased region" description="Low complexity" evidence="4">
    <location>
        <begin position="494"/>
        <end position="545"/>
    </location>
</feature>
<dbReference type="InterPro" id="IPR019734">
    <property type="entry name" value="TPR_rpt"/>
</dbReference>